<name>A0A7X0M4P3_9ACTN</name>
<keyword evidence="2" id="KW-0472">Membrane</keyword>
<keyword evidence="4" id="KW-1185">Reference proteome</keyword>
<sequence>MDLLDSLRALLRRWPVTVALLVATIAATSAAFMAIPWQYESKATVVFLSSRKGAQPVGGNPWLAFDGSLTITAEVIARGMSDERTMQRLKDAGNTAEFTVGLAQDSRGPLLDITATAPDPKVAQSTMEALAELSAQRLNEMQQKSSILPDATIRAELVTSTDKAELTPEKKIRMLLIIFAGGCLLTLGVPLFLESQAQKRRRQSQPEPQMSHLGPPPAAPHPPRSARTSQGGPRPTGPTVPRSRPPARVQRSIDPPEPVVYDRRIGSPPPAPPGRYGSSAEPRDPWDRPQADDEFTQTPVVKATEDLYVWTDDKDRPRGAPPAATGRSGDTRGKGRRAKPSGPGPVPGQNGKAPHPGDDSYAVFDPTTPGR</sequence>
<feature type="compositionally biased region" description="Basic and acidic residues" evidence="1">
    <location>
        <begin position="281"/>
        <end position="291"/>
    </location>
</feature>
<proteinExistence type="predicted"/>
<comment type="caution">
    <text evidence="3">The sequence shown here is derived from an EMBL/GenBank/DDBJ whole genome shotgun (WGS) entry which is preliminary data.</text>
</comment>
<feature type="transmembrane region" description="Helical" evidence="2">
    <location>
        <begin position="174"/>
        <end position="193"/>
    </location>
</feature>
<reference evidence="3 4" key="1">
    <citation type="submission" date="2020-08" db="EMBL/GenBank/DDBJ databases">
        <title>Sequencing the genomes of 1000 actinobacteria strains.</title>
        <authorList>
            <person name="Klenk H.-P."/>
        </authorList>
    </citation>
    <scope>NUCLEOTIDE SEQUENCE [LARGE SCALE GENOMIC DNA]</scope>
    <source>
        <strain evidence="3 4">DSM 44936</strain>
    </source>
</reference>
<dbReference type="EMBL" id="JACHIU010000001">
    <property type="protein sequence ID" value="MBB6471485.1"/>
    <property type="molecule type" value="Genomic_DNA"/>
</dbReference>
<evidence type="ECO:0000313" key="4">
    <source>
        <dbReference type="Proteomes" id="UP000555564"/>
    </source>
</evidence>
<organism evidence="3 4">
    <name type="scientific">Sphaerisporangium rubeum</name>
    <dbReference type="NCBI Taxonomy" id="321317"/>
    <lineage>
        <taxon>Bacteria</taxon>
        <taxon>Bacillati</taxon>
        <taxon>Actinomycetota</taxon>
        <taxon>Actinomycetes</taxon>
        <taxon>Streptosporangiales</taxon>
        <taxon>Streptosporangiaceae</taxon>
        <taxon>Sphaerisporangium</taxon>
    </lineage>
</organism>
<gene>
    <name evidence="3" type="ORF">BJ992_000916</name>
</gene>
<feature type="region of interest" description="Disordered" evidence="1">
    <location>
        <begin position="198"/>
        <end position="371"/>
    </location>
</feature>
<evidence type="ECO:0000256" key="1">
    <source>
        <dbReference type="SAM" id="MobiDB-lite"/>
    </source>
</evidence>
<feature type="compositionally biased region" description="Pro residues" evidence="1">
    <location>
        <begin position="214"/>
        <end position="223"/>
    </location>
</feature>
<keyword evidence="2" id="KW-0812">Transmembrane</keyword>
<dbReference type="AlphaFoldDB" id="A0A7X0M4P3"/>
<evidence type="ECO:0000313" key="3">
    <source>
        <dbReference type="EMBL" id="MBB6471485.1"/>
    </source>
</evidence>
<protein>
    <submittedName>
        <fullName evidence="3">Capsular polysaccharide biosynthesis protein</fullName>
    </submittedName>
</protein>
<keyword evidence="2" id="KW-1133">Transmembrane helix</keyword>
<feature type="transmembrane region" description="Helical" evidence="2">
    <location>
        <begin position="14"/>
        <end position="35"/>
    </location>
</feature>
<dbReference type="Proteomes" id="UP000555564">
    <property type="component" value="Unassembled WGS sequence"/>
</dbReference>
<feature type="compositionally biased region" description="Low complexity" evidence="1">
    <location>
        <begin position="231"/>
        <end position="242"/>
    </location>
</feature>
<accession>A0A7X0M4P3</accession>
<dbReference type="RefSeq" id="WP_184978684.1">
    <property type="nucleotide sequence ID" value="NZ_BAAALO010000057.1"/>
</dbReference>
<evidence type="ECO:0000256" key="2">
    <source>
        <dbReference type="SAM" id="Phobius"/>
    </source>
</evidence>